<gene>
    <name evidence="2" type="ORF">O1V66_06625</name>
</gene>
<evidence type="ECO:0000259" key="1">
    <source>
        <dbReference type="PROSITE" id="PS50287"/>
    </source>
</evidence>
<proteinExistence type="predicted"/>
<dbReference type="RefSeq" id="WP_269128221.1">
    <property type="nucleotide sequence ID" value="NZ_CP114058.1"/>
</dbReference>
<dbReference type="EMBL" id="CP114058">
    <property type="protein sequence ID" value="WAT02296.1"/>
    <property type="molecule type" value="Genomic_DNA"/>
</dbReference>
<protein>
    <recommendedName>
        <fullName evidence="1">SRCR domain-containing protein</fullName>
    </recommendedName>
</protein>
<name>A0ABY7HU17_9GAMM</name>
<dbReference type="PROSITE" id="PS50287">
    <property type="entry name" value="SRCR_2"/>
    <property type="match status" value="1"/>
</dbReference>
<organism evidence="2 3">
    <name type="scientific">Rouxiella chamberiensis</name>
    <dbReference type="NCBI Taxonomy" id="1513468"/>
    <lineage>
        <taxon>Bacteria</taxon>
        <taxon>Pseudomonadati</taxon>
        <taxon>Pseudomonadota</taxon>
        <taxon>Gammaproteobacteria</taxon>
        <taxon>Enterobacterales</taxon>
        <taxon>Yersiniaceae</taxon>
        <taxon>Rouxiella</taxon>
    </lineage>
</organism>
<feature type="domain" description="SRCR" evidence="1">
    <location>
        <begin position="1351"/>
        <end position="1393"/>
    </location>
</feature>
<accession>A0ABY7HU17</accession>
<dbReference type="Proteomes" id="UP001164712">
    <property type="component" value="Chromosome"/>
</dbReference>
<keyword evidence="3" id="KW-1185">Reference proteome</keyword>
<evidence type="ECO:0000313" key="3">
    <source>
        <dbReference type="Proteomes" id="UP001164712"/>
    </source>
</evidence>
<evidence type="ECO:0000313" key="2">
    <source>
        <dbReference type="EMBL" id="WAT02296.1"/>
    </source>
</evidence>
<sequence length="1412" mass="156114">MMTLPQGERTDEAVAVNRAFSLATALSHYNRIVRFIVTLGNVPLTLLSQACQRLVPLHAINAACNAVDNRLAANTVSSPERIPSFEYAKITALLKRPRNRALLAALYRPSPDHPSTRLACEFAAFLSLSGLSAAGIPAPLNVPIFQQLISLMLREGRMEGVHAFSDAQWLACFRAHFPATWVSGPMIGRALLPLITHLDYAFPLLGTALYNLASCNPLLIAFPYTSPARDVINAPVQHDAVLLRAFAPCFGPRTADARYRLAAFTTTPFHGHFHPCCAATPKAYAETGYCEAGISCFGATIFAQTHLPTHQVVYAVVNNDSALWLSLSHQPILLPTMEKPLAALEAFPLSTRLFDPLGDAAATVLRGPPLAHASLALSVPRAAPPAKGWFSLEALTRTLTLLPEVEARTQGYAYFHSPHFSWNLPLFSPAGVRRTPRKTDEQPLGALAQFFPDEYGYLAVTARFKPLMEKGGPARTVLQWVENMLDDSTQRFLLGDTPQAIPSGVKLFYQCAGIDTAVPQSWLISGFLKYILHLLHIDKMLHQDDAGEIYRLLGTFSPLDSSLSAALSRFIKPESGSDRVNDALRRIIVRLALPFSSAQGGQFTSHEMRGWKVMLGLGIAHFLPSTTPRQAMETADEFIHLLESNEQSQATRQRILNLLEQPPLSFIIELMTLDVLHEHLIVDNRQKVIGLLSTFRHEERFRYGILAIVSKAVVERLYALEQIPTQSEQEESINIIRSSLITATAATLKFIVDNWFYQSSSNTLTVTTQRIIAMCWLKTTGRPFSSLSLFHGGVLTFAFDAARYFFFIDESGECAYLGANEQAAKAELLSNSKFYRNGNLPQVFLAQSGHRLNDIVGRLQLTFEATAKFEALNHLSMTVLFEKVAAQFVDSITFSTPRKNKLLGSTFSTRMQVWYSGISIATFIPLWGCYDSLQDARQDKIEKLIVCATEAPTVSLLAQQGSKLVKTLNTALYLAPQDLFSEFTRSPSSLRTLLMSPPTGMTLATDAPLAVIHNGQSLAAATTITRIHGASIESFSTLGSPESSRCYLGASAFEMGENLSVDPPVNRVLHSSASLGDVYSSLTTLRGSISVTHLPHTQSIQNGLTIEEEVRRFIGLMEGRVRERQRQSLQHGVQILAETLDELLANIPSLLMKKAELKTVLYSILLIASLETFKATLLALYNEEKHGGYQDTHVNDFKLKFRGRDKLTLQLEDSKGRFRLQHVIPINETVAAQLAARGLVESSAIPEIRSDYIAPEKRDAFSFNRAVMQSLLAGLPFPAAPLVLHERATRTEAKNAVVSARLFYLRTLDLDASNFIALLAYLQRLDYPLAEVEVIDWQLPSTGSLYTARIVRLIEVLGAEKTGKAELFIQTSWPNRCKSHWKAIGGRVLRIMCLKPIVCIGCNIYGYFVKTT</sequence>
<reference evidence="2" key="1">
    <citation type="submission" date="2022-12" db="EMBL/GenBank/DDBJ databases">
        <title>Complete genome sequence of an Australian strain of Rouxiella badensis DAR84756 and resolution of the R. badensis DSM100043 and R. chamberiensis DSM28324 genomes.</title>
        <authorList>
            <person name="Paul S."/>
            <person name="Anderson P.J."/>
            <person name="Maynard G."/>
            <person name="Dyall-Smith M."/>
            <person name="Kudinha T."/>
        </authorList>
    </citation>
    <scope>NUCLEOTIDE SEQUENCE</scope>
    <source>
        <strain evidence="2">DSM 28324</strain>
    </source>
</reference>
<dbReference type="InterPro" id="IPR001190">
    <property type="entry name" value="SRCR"/>
</dbReference>